<evidence type="ECO:0000256" key="3">
    <source>
        <dbReference type="ARBA" id="ARBA00022692"/>
    </source>
</evidence>
<comment type="similarity">
    <text evidence="7">Belongs to the YOS1 family.</text>
</comment>
<keyword evidence="6 8" id="KW-0472">Membrane</keyword>
<evidence type="ECO:0000256" key="7">
    <source>
        <dbReference type="ARBA" id="ARBA00024203"/>
    </source>
</evidence>
<dbReference type="GO" id="GO:0005789">
    <property type="term" value="C:endoplasmic reticulum membrane"/>
    <property type="evidence" value="ECO:0007669"/>
    <property type="project" value="TreeGrafter"/>
</dbReference>
<feature type="transmembrane region" description="Helical" evidence="8">
    <location>
        <begin position="35"/>
        <end position="55"/>
    </location>
</feature>
<keyword evidence="4" id="KW-0653">Protein transport</keyword>
<dbReference type="OrthoDB" id="15356at2759"/>
<evidence type="ECO:0000313" key="11">
    <source>
        <dbReference type="Proteomes" id="UP000031737"/>
    </source>
</evidence>
<evidence type="ECO:0008006" key="12">
    <source>
        <dbReference type="Google" id="ProtNLM"/>
    </source>
</evidence>
<evidence type="ECO:0000313" key="10">
    <source>
        <dbReference type="EMBL" id="ESL10522.1"/>
    </source>
</evidence>
<dbReference type="InterPro" id="IPR013880">
    <property type="entry name" value="Yos1"/>
</dbReference>
<dbReference type="PANTHER" id="PTHR15858:SF0">
    <property type="entry name" value="IMMEDIATE EARLY RESPONSE 3-INTERACTING PROTEIN 1"/>
    <property type="match status" value="1"/>
</dbReference>
<comment type="subcellular location">
    <subcellularLocation>
        <location evidence="1">Membrane</location>
    </subcellularLocation>
</comment>
<feature type="chain" id="PRO_5001601640" description="Yos1-like protein" evidence="9">
    <location>
        <begin position="26"/>
        <end position="134"/>
    </location>
</feature>
<dbReference type="AlphaFoldDB" id="A0A061JB64"/>
<dbReference type="Pfam" id="PF08571">
    <property type="entry name" value="Yos1"/>
    <property type="match status" value="1"/>
</dbReference>
<evidence type="ECO:0000256" key="4">
    <source>
        <dbReference type="ARBA" id="ARBA00022927"/>
    </source>
</evidence>
<evidence type="ECO:0000256" key="8">
    <source>
        <dbReference type="SAM" id="Phobius"/>
    </source>
</evidence>
<evidence type="ECO:0000256" key="2">
    <source>
        <dbReference type="ARBA" id="ARBA00022448"/>
    </source>
</evidence>
<feature type="signal peptide" evidence="9">
    <location>
        <begin position="1"/>
        <end position="25"/>
    </location>
</feature>
<dbReference type="GO" id="GO:0006888">
    <property type="term" value="P:endoplasmic reticulum to Golgi vesicle-mediated transport"/>
    <property type="evidence" value="ECO:0007669"/>
    <property type="project" value="TreeGrafter"/>
</dbReference>
<organism evidence="10 11">
    <name type="scientific">Trypanosoma rangeli SC58</name>
    <dbReference type="NCBI Taxonomy" id="429131"/>
    <lineage>
        <taxon>Eukaryota</taxon>
        <taxon>Discoba</taxon>
        <taxon>Euglenozoa</taxon>
        <taxon>Kinetoplastea</taxon>
        <taxon>Metakinetoplastina</taxon>
        <taxon>Trypanosomatida</taxon>
        <taxon>Trypanosomatidae</taxon>
        <taxon>Trypanosoma</taxon>
        <taxon>Herpetosoma</taxon>
    </lineage>
</organism>
<keyword evidence="9" id="KW-0732">Signal</keyword>
<reference evidence="10 11" key="1">
    <citation type="submission" date="2013-07" db="EMBL/GenBank/DDBJ databases">
        <authorList>
            <person name="Stoco P.H."/>
            <person name="Wagner G."/>
            <person name="Gerber A."/>
            <person name="Zaha A."/>
            <person name="Thompson C."/>
            <person name="Bartholomeu D.C."/>
            <person name="Luckemeyer D.D."/>
            <person name="Bahia D."/>
            <person name="Loreto E."/>
            <person name="Prestes E.B."/>
            <person name="Lima F.M."/>
            <person name="Rodrigues-Luiz G."/>
            <person name="Vallejo G.A."/>
            <person name="Filho J.F."/>
            <person name="Monteiro K.M."/>
            <person name="Tyler K.M."/>
            <person name="de Almeida L.G."/>
            <person name="Ortiz M.F."/>
            <person name="Siervo M.A."/>
            <person name="de Moraes M.H."/>
            <person name="Cunha O.L."/>
            <person name="Mendonca-Neto R."/>
            <person name="Silva R."/>
            <person name="Teixeira S.M."/>
            <person name="Murta S.M."/>
            <person name="Sincero T.C."/>
            <person name="Mendes T.A."/>
            <person name="Urmenyi T.P."/>
            <person name="Silva V.G."/>
            <person name="da Rocha W.D."/>
            <person name="Andersson B."/>
            <person name="Romanha A.J."/>
            <person name="Steindel M."/>
            <person name="de Vasconcelos A.T."/>
            <person name="Grisard E.C."/>
        </authorList>
    </citation>
    <scope>NUCLEOTIDE SEQUENCE [LARGE SCALE GENOMIC DNA]</scope>
    <source>
        <strain evidence="10 11">SC58</strain>
    </source>
</reference>
<dbReference type="VEuPathDB" id="TriTrypDB:TRSC58_01745"/>
<evidence type="ECO:0000256" key="6">
    <source>
        <dbReference type="ARBA" id="ARBA00023136"/>
    </source>
</evidence>
<accession>A0A061JB64</accession>
<name>A0A061JB64_TRYRA</name>
<evidence type="ECO:0000256" key="9">
    <source>
        <dbReference type="SAM" id="SignalP"/>
    </source>
</evidence>
<dbReference type="PANTHER" id="PTHR15858">
    <property type="entry name" value="IMMEDIATE EARLY RESPONSE 3-INTERACTING PROTEIN 1"/>
    <property type="match status" value="1"/>
</dbReference>
<gene>
    <name evidence="10" type="ORF">TRSC58_01745</name>
</gene>
<dbReference type="Proteomes" id="UP000031737">
    <property type="component" value="Unassembled WGS sequence"/>
</dbReference>
<keyword evidence="3 8" id="KW-0812">Transmembrane</keyword>
<feature type="transmembrane region" description="Helical" evidence="8">
    <location>
        <begin position="113"/>
        <end position="133"/>
    </location>
</feature>
<dbReference type="EMBL" id="AUPL01001745">
    <property type="protein sequence ID" value="ESL10522.1"/>
    <property type="molecule type" value="Genomic_DNA"/>
</dbReference>
<keyword evidence="11" id="KW-1185">Reference proteome</keyword>
<proteinExistence type="inferred from homology"/>
<evidence type="ECO:0000256" key="5">
    <source>
        <dbReference type="ARBA" id="ARBA00022989"/>
    </source>
</evidence>
<dbReference type="GO" id="GO:0030134">
    <property type="term" value="C:COPII-coated ER to Golgi transport vesicle"/>
    <property type="evidence" value="ECO:0007669"/>
    <property type="project" value="TreeGrafter"/>
</dbReference>
<sequence>MGAHVPLSFSLLLLFALRLLPCVLPGSTRKLSNMGFSLANIAQALLLCLNAMAILSERRFLAKYGLATVSMTEQGGEAGYVPRSFGAGDAFGRGQPISPLKAHLASMLSSVRMLLRLPLILVNTVVVIFTLLFG</sequence>
<evidence type="ECO:0000256" key="1">
    <source>
        <dbReference type="ARBA" id="ARBA00004370"/>
    </source>
</evidence>
<protein>
    <recommendedName>
        <fullName evidence="12">Yos1-like protein</fullName>
    </recommendedName>
</protein>
<comment type="caution">
    <text evidence="10">The sequence shown here is derived from an EMBL/GenBank/DDBJ whole genome shotgun (WGS) entry which is preliminary data.</text>
</comment>
<dbReference type="GO" id="GO:0000139">
    <property type="term" value="C:Golgi membrane"/>
    <property type="evidence" value="ECO:0007669"/>
    <property type="project" value="TreeGrafter"/>
</dbReference>
<keyword evidence="5 8" id="KW-1133">Transmembrane helix</keyword>
<dbReference type="GO" id="GO:0015031">
    <property type="term" value="P:protein transport"/>
    <property type="evidence" value="ECO:0007669"/>
    <property type="project" value="UniProtKB-KW"/>
</dbReference>
<keyword evidence="2" id="KW-0813">Transport</keyword>